<dbReference type="EMBL" id="MCFF01000005">
    <property type="protein sequence ID" value="ORZ27152.1"/>
    <property type="molecule type" value="Genomic_DNA"/>
</dbReference>
<proteinExistence type="predicted"/>
<dbReference type="InParanoid" id="A0A1Y2H270"/>
<comment type="caution">
    <text evidence="1">The sequence shown here is derived from an EMBL/GenBank/DDBJ whole genome shotgun (WGS) entry which is preliminary data.</text>
</comment>
<gene>
    <name evidence="1" type="ORF">BCR41DRAFT_347517</name>
</gene>
<evidence type="ECO:0000313" key="2">
    <source>
        <dbReference type="Proteomes" id="UP000193648"/>
    </source>
</evidence>
<evidence type="ECO:0000313" key="1">
    <source>
        <dbReference type="EMBL" id="ORZ27152.1"/>
    </source>
</evidence>
<dbReference type="GeneID" id="33564954"/>
<accession>A0A1Y2H270</accession>
<reference evidence="1 2" key="1">
    <citation type="submission" date="2016-07" db="EMBL/GenBank/DDBJ databases">
        <title>Pervasive Adenine N6-methylation of Active Genes in Fungi.</title>
        <authorList>
            <consortium name="DOE Joint Genome Institute"/>
            <person name="Mondo S.J."/>
            <person name="Dannebaum R.O."/>
            <person name="Kuo R.C."/>
            <person name="Labutti K."/>
            <person name="Haridas S."/>
            <person name="Kuo A."/>
            <person name="Salamov A."/>
            <person name="Ahrendt S.R."/>
            <person name="Lipzen A."/>
            <person name="Sullivan W."/>
            <person name="Andreopoulos W.B."/>
            <person name="Clum A."/>
            <person name="Lindquist E."/>
            <person name="Daum C."/>
            <person name="Ramamoorthy G.K."/>
            <person name="Gryganskyi A."/>
            <person name="Culley D."/>
            <person name="Magnuson J.K."/>
            <person name="James T.Y."/>
            <person name="O'Malley M.A."/>
            <person name="Stajich J.E."/>
            <person name="Spatafora J.W."/>
            <person name="Visel A."/>
            <person name="Grigoriev I.V."/>
        </authorList>
    </citation>
    <scope>NUCLEOTIDE SEQUENCE [LARGE SCALE GENOMIC DNA]</scope>
    <source>
        <strain evidence="1 2">NRRL 3116</strain>
    </source>
</reference>
<protein>
    <submittedName>
        <fullName evidence="1">Uncharacterized protein</fullName>
    </submittedName>
</protein>
<dbReference type="AlphaFoldDB" id="A0A1Y2H270"/>
<keyword evidence="2" id="KW-1185">Reference proteome</keyword>
<dbReference type="OrthoDB" id="2386896at2759"/>
<organism evidence="1 2">
    <name type="scientific">Lobosporangium transversale</name>
    <dbReference type="NCBI Taxonomy" id="64571"/>
    <lineage>
        <taxon>Eukaryota</taxon>
        <taxon>Fungi</taxon>
        <taxon>Fungi incertae sedis</taxon>
        <taxon>Mucoromycota</taxon>
        <taxon>Mortierellomycotina</taxon>
        <taxon>Mortierellomycetes</taxon>
        <taxon>Mortierellales</taxon>
        <taxon>Mortierellaceae</taxon>
        <taxon>Lobosporangium</taxon>
    </lineage>
</organism>
<sequence length="269" mass="29658">MSIILLQDPVVLRNPFSVLDAEHEDDNTVRNTNENNNVDSLEYVRAYSNIQSRAMLTRAISEDDLDNVSVSSWSVVTSAFGSDDEDSYSDDDEIILDSSANHIAPLTVSALSDGFTNISKTMTATSINSSAVATAEPSAWVVKVSKKRQRSRKPKIMAATAPTLDDVIEGYESESLGDDDSDFNLELSMTEHEISKSARAVTLKNKRLADAHDLGLCKTLGITMHKVKHAPQLPRGIKAVYRPPVLLTKKNTRSKKVAFLHHHNHTILE</sequence>
<dbReference type="RefSeq" id="XP_021884899.1">
    <property type="nucleotide sequence ID" value="XM_022023110.1"/>
</dbReference>
<dbReference type="Proteomes" id="UP000193648">
    <property type="component" value="Unassembled WGS sequence"/>
</dbReference>
<name>A0A1Y2H270_9FUNG</name>